<protein>
    <submittedName>
        <fullName evidence="3">TGF-beta propeptide domain-containing protein</fullName>
    </submittedName>
</protein>
<accession>A0A915IAU7</accession>
<evidence type="ECO:0000259" key="1">
    <source>
        <dbReference type="Pfam" id="PF00688"/>
    </source>
</evidence>
<reference evidence="3" key="1">
    <citation type="submission" date="2022-11" db="UniProtKB">
        <authorList>
            <consortium name="WormBaseParasite"/>
        </authorList>
    </citation>
    <scope>IDENTIFICATION</scope>
</reference>
<dbReference type="Proteomes" id="UP000887565">
    <property type="component" value="Unplaced"/>
</dbReference>
<proteinExistence type="predicted"/>
<feature type="domain" description="TGF-beta propeptide" evidence="1">
    <location>
        <begin position="70"/>
        <end position="199"/>
    </location>
</feature>
<sequence length="212" mass="24413">MLPVIHQQWIIAAKLLTSKAPPELPKIDNLTSPITVQKMFSPTFILSFFVLLFLIDNSCTSFRSGFYADNGYTQTIPLEVRLSEKRKFQKEVLQFLGLNSPPRKRFFMGEPVPSYMLELFKYTQNHETDGEPNLSPQFSFPKNHGAVKDDISIDLFDPNEADTIMSFTDQSLVTYGDESTKTRRILPPNNRLHHLLFDIGDNKNRIKNKELE</sequence>
<organism evidence="2 3">
    <name type="scientific">Romanomermis culicivorax</name>
    <name type="common">Nematode worm</name>
    <dbReference type="NCBI Taxonomy" id="13658"/>
    <lineage>
        <taxon>Eukaryota</taxon>
        <taxon>Metazoa</taxon>
        <taxon>Ecdysozoa</taxon>
        <taxon>Nematoda</taxon>
        <taxon>Enoplea</taxon>
        <taxon>Dorylaimia</taxon>
        <taxon>Mermithida</taxon>
        <taxon>Mermithoidea</taxon>
        <taxon>Mermithidae</taxon>
        <taxon>Romanomermis</taxon>
    </lineage>
</organism>
<dbReference type="WBParaSite" id="nRc.2.0.1.t11002-RA">
    <property type="protein sequence ID" value="nRc.2.0.1.t11002-RA"/>
    <property type="gene ID" value="nRc.2.0.1.g11002"/>
</dbReference>
<evidence type="ECO:0000313" key="2">
    <source>
        <dbReference type="Proteomes" id="UP000887565"/>
    </source>
</evidence>
<dbReference type="InterPro" id="IPR001111">
    <property type="entry name" value="TGF-b_propeptide"/>
</dbReference>
<dbReference type="AlphaFoldDB" id="A0A915IAU7"/>
<name>A0A915IAU7_ROMCU</name>
<evidence type="ECO:0000313" key="3">
    <source>
        <dbReference type="WBParaSite" id="nRc.2.0.1.t11002-RA"/>
    </source>
</evidence>
<dbReference type="Pfam" id="PF00688">
    <property type="entry name" value="TGFb_propeptide"/>
    <property type="match status" value="1"/>
</dbReference>
<keyword evidence="2" id="KW-1185">Reference proteome</keyword>